<evidence type="ECO:0000259" key="19">
    <source>
        <dbReference type="Pfam" id="PF00912"/>
    </source>
</evidence>
<dbReference type="InterPro" id="IPR050396">
    <property type="entry name" value="Glycosyltr_51/Transpeptidase"/>
</dbReference>
<comment type="catalytic activity">
    <reaction evidence="14">
        <text>Preferential cleavage: (Ac)2-L-Lys-D-Ala-|-D-Ala. Also transpeptidation of peptidyl-alanyl moieties that are N-acyl substituents of D-alanine.</text>
        <dbReference type="EC" id="3.4.16.4"/>
    </reaction>
</comment>
<feature type="transmembrane region" description="Helical" evidence="17">
    <location>
        <begin position="30"/>
        <end position="61"/>
    </location>
</feature>
<evidence type="ECO:0000313" key="20">
    <source>
        <dbReference type="EMBL" id="MFC5464434.1"/>
    </source>
</evidence>
<evidence type="ECO:0000256" key="5">
    <source>
        <dbReference type="ARBA" id="ARBA00022679"/>
    </source>
</evidence>
<feature type="domain" description="Penicillin-binding protein transpeptidase" evidence="18">
    <location>
        <begin position="422"/>
        <end position="676"/>
    </location>
</feature>
<keyword evidence="12" id="KW-0511">Multifunctional enzyme</keyword>
<keyword evidence="3" id="KW-0645">Protease</keyword>
<evidence type="ECO:0000256" key="12">
    <source>
        <dbReference type="ARBA" id="ARBA00023268"/>
    </source>
</evidence>
<evidence type="ECO:0000256" key="8">
    <source>
        <dbReference type="ARBA" id="ARBA00022960"/>
    </source>
</evidence>
<keyword evidence="9" id="KW-0573">Peptidoglycan synthesis</keyword>
<evidence type="ECO:0000256" key="14">
    <source>
        <dbReference type="ARBA" id="ARBA00034000"/>
    </source>
</evidence>
<dbReference type="Gene3D" id="1.10.3810.10">
    <property type="entry name" value="Biosynthetic peptidoglycan transglycosylase-like"/>
    <property type="match status" value="1"/>
</dbReference>
<evidence type="ECO:0000256" key="16">
    <source>
        <dbReference type="SAM" id="MobiDB-lite"/>
    </source>
</evidence>
<dbReference type="SUPFAM" id="SSF56601">
    <property type="entry name" value="beta-lactamase/transpeptidase-like"/>
    <property type="match status" value="1"/>
</dbReference>
<feature type="compositionally biased region" description="Basic and acidic residues" evidence="16">
    <location>
        <begin position="921"/>
        <end position="931"/>
    </location>
</feature>
<evidence type="ECO:0000259" key="18">
    <source>
        <dbReference type="Pfam" id="PF00905"/>
    </source>
</evidence>
<sequence length="969" mass="107430">MNINWNKGWERLKSSISTLRYKRVVKGLRITYGVVWNLVLLLVIVGLIGGAFVGGVGAGYFASLVKDEKVRAEESMVKNIYQYEETSTLYFADNKPLGKLRSDIDRVEVAIEDVSEHLKNAVIATEDEYFYDHNGVVPKALFRAVFQEFTNSAVQSGGSTLTQQLIKNQILTNEVSFDRKAKEVLLALRVERFMEKDEILEAYLNVSTFGRNSSGQNIGGVQAAARGIFGIDAKDLNLPQSAFIAGLPQSPFRYTPFTNKGEVKDAEYLEPGLNRMKTVLSRMLREGYITEEEYQEAIKYDITKDFIPKQPRTFEKYPALTFEIEKRAVKVMTYVLAEQDGYTKEDLDADNKLYEKYSTLANRDIRQNGYNIHSTIKKEIYDIHQKTKDAYKNYGPTYKTKRKNPETGEIETVDDPVQIGGIMIENSTGKILSFIGGRDFELEQMNHATDAKRPNGSTMKPLLVYAPAYELGAAAPGSIVADLPYEIPIPGAKPYTPNNFSVGRFYGLITTRYALAKSYNASAVATYMRILDQKPAKYLEKMGFTSVTPEEYTYPSLALGGMTNGVTVEENTNAYTTFANGGKFVDAYMIDKITDKDGNVVYEHKVEPVDVFSPQTAYLMLDVMRDVFKYGTATAIPGMLNFKTDLAGKTGTSNQARDSWLVASNPNVTFGTWIGYGSNRSLTVPGNSESFRNYQIWANLMNAAHEVAPEIVNGEERFKMPGGIVNRSYCSVSGMLPSDACTKAGLINTDIFNAKFVPDKADDVLGNGRYVAIGDKKYMALPSTPEEFTKPGMLIDPEFIKEISLGYVKDFSQIIPKDNKWKDIFVADAKIEDDGSAPATVKTSVQDGKIKWEPSSSKDVVGYRVYSEAGDKLAAITADADLAFNGGKGRYYVVAVDIAGTESAPSNVVGEEETVETTNPDDDKGKDEDKNNGNNENRGNNGNNENRGNNGNENGNNRGEHGNTEDIED</sequence>
<evidence type="ECO:0000256" key="10">
    <source>
        <dbReference type="ARBA" id="ARBA00022989"/>
    </source>
</evidence>
<dbReference type="PANTHER" id="PTHR32282:SF32">
    <property type="entry name" value="PENICILLIN-BINDING PROTEIN 2A"/>
    <property type="match status" value="1"/>
</dbReference>
<dbReference type="PANTHER" id="PTHR32282">
    <property type="entry name" value="BINDING PROTEIN TRANSPEPTIDASE, PUTATIVE-RELATED"/>
    <property type="match status" value="1"/>
</dbReference>
<dbReference type="SUPFAM" id="SSF53955">
    <property type="entry name" value="Lysozyme-like"/>
    <property type="match status" value="1"/>
</dbReference>
<comment type="catalytic activity">
    <reaction evidence="15">
        <text>[GlcNAc-(1-&gt;4)-Mur2Ac(oyl-L-Ala-gamma-D-Glu-L-Lys-D-Ala-D-Ala)](n)-di-trans,octa-cis-undecaprenyl diphosphate + beta-D-GlcNAc-(1-&gt;4)-Mur2Ac(oyl-L-Ala-gamma-D-Glu-L-Lys-D-Ala-D-Ala)-di-trans,octa-cis-undecaprenyl diphosphate = [GlcNAc-(1-&gt;4)-Mur2Ac(oyl-L-Ala-gamma-D-Glu-L-Lys-D-Ala-D-Ala)](n+1)-di-trans,octa-cis-undecaprenyl diphosphate + di-trans,octa-cis-undecaprenyl diphosphate + H(+)</text>
        <dbReference type="Rhea" id="RHEA:23708"/>
        <dbReference type="Rhea" id="RHEA-COMP:9602"/>
        <dbReference type="Rhea" id="RHEA-COMP:9603"/>
        <dbReference type="ChEBI" id="CHEBI:15378"/>
        <dbReference type="ChEBI" id="CHEBI:58405"/>
        <dbReference type="ChEBI" id="CHEBI:60033"/>
        <dbReference type="ChEBI" id="CHEBI:78435"/>
        <dbReference type="EC" id="2.4.99.28"/>
    </reaction>
</comment>
<evidence type="ECO:0000256" key="9">
    <source>
        <dbReference type="ARBA" id="ARBA00022984"/>
    </source>
</evidence>
<evidence type="ECO:0000256" key="17">
    <source>
        <dbReference type="SAM" id="Phobius"/>
    </source>
</evidence>
<dbReference type="RefSeq" id="WP_382349265.1">
    <property type="nucleotide sequence ID" value="NZ_JBHSMC010000005.1"/>
</dbReference>
<dbReference type="InterPro" id="IPR036950">
    <property type="entry name" value="PBP_transglycosylase"/>
</dbReference>
<keyword evidence="8" id="KW-0133">Cell shape</keyword>
<keyword evidence="4" id="KW-0328">Glycosyltransferase</keyword>
<evidence type="ECO:0000256" key="7">
    <source>
        <dbReference type="ARBA" id="ARBA00022801"/>
    </source>
</evidence>
<keyword evidence="6 17" id="KW-0812">Transmembrane</keyword>
<keyword evidence="13" id="KW-0961">Cell wall biogenesis/degradation</keyword>
<keyword evidence="5" id="KW-0808">Transferase</keyword>
<dbReference type="Gene3D" id="2.60.40.10">
    <property type="entry name" value="Immunoglobulins"/>
    <property type="match status" value="1"/>
</dbReference>
<keyword evidence="11 17" id="KW-0472">Membrane</keyword>
<comment type="caution">
    <text evidence="20">The sequence shown here is derived from an EMBL/GenBank/DDBJ whole genome shotgun (WGS) entry which is preliminary data.</text>
</comment>
<dbReference type="InterPro" id="IPR001460">
    <property type="entry name" value="PCN-bd_Tpept"/>
</dbReference>
<keyword evidence="2" id="KW-0121">Carboxypeptidase</keyword>
<evidence type="ECO:0000256" key="11">
    <source>
        <dbReference type="ARBA" id="ARBA00023136"/>
    </source>
</evidence>
<keyword evidence="21" id="KW-1185">Reference proteome</keyword>
<evidence type="ECO:0000256" key="6">
    <source>
        <dbReference type="ARBA" id="ARBA00022692"/>
    </source>
</evidence>
<keyword evidence="7" id="KW-0378">Hydrolase</keyword>
<dbReference type="InterPro" id="IPR012338">
    <property type="entry name" value="Beta-lactam/transpept-like"/>
</dbReference>
<dbReference type="Gene3D" id="3.40.710.10">
    <property type="entry name" value="DD-peptidase/beta-lactamase superfamily"/>
    <property type="match status" value="1"/>
</dbReference>
<proteinExistence type="predicted"/>
<evidence type="ECO:0000313" key="21">
    <source>
        <dbReference type="Proteomes" id="UP001596147"/>
    </source>
</evidence>
<dbReference type="InterPro" id="IPR013783">
    <property type="entry name" value="Ig-like_fold"/>
</dbReference>
<feature type="domain" description="Glycosyl transferase family 51" evidence="19">
    <location>
        <begin position="94"/>
        <end position="283"/>
    </location>
</feature>
<evidence type="ECO:0000256" key="13">
    <source>
        <dbReference type="ARBA" id="ARBA00023316"/>
    </source>
</evidence>
<dbReference type="Gene3D" id="3.90.1310.40">
    <property type="match status" value="1"/>
</dbReference>
<evidence type="ECO:0000256" key="15">
    <source>
        <dbReference type="ARBA" id="ARBA00049902"/>
    </source>
</evidence>
<dbReference type="Pfam" id="PF00912">
    <property type="entry name" value="Transgly"/>
    <property type="match status" value="1"/>
</dbReference>
<evidence type="ECO:0000256" key="1">
    <source>
        <dbReference type="ARBA" id="ARBA00022475"/>
    </source>
</evidence>
<dbReference type="EMBL" id="JBHSMC010000005">
    <property type="protein sequence ID" value="MFC5464434.1"/>
    <property type="molecule type" value="Genomic_DNA"/>
</dbReference>
<protein>
    <submittedName>
        <fullName evidence="20">Transglycosylase domain-containing protein</fullName>
    </submittedName>
</protein>
<name>A0ABW0LEX2_9BACI</name>
<feature type="region of interest" description="Disordered" evidence="16">
    <location>
        <begin position="904"/>
        <end position="969"/>
    </location>
</feature>
<reference evidence="21" key="1">
    <citation type="journal article" date="2019" name="Int. J. Syst. Evol. Microbiol.">
        <title>The Global Catalogue of Microorganisms (GCM) 10K type strain sequencing project: providing services to taxonomists for standard genome sequencing and annotation.</title>
        <authorList>
            <consortium name="The Broad Institute Genomics Platform"/>
            <consortium name="The Broad Institute Genome Sequencing Center for Infectious Disease"/>
            <person name="Wu L."/>
            <person name="Ma J."/>
        </authorList>
    </citation>
    <scope>NUCLEOTIDE SEQUENCE [LARGE SCALE GENOMIC DNA]</scope>
    <source>
        <strain evidence="21">CGMCC 1.12237</strain>
    </source>
</reference>
<evidence type="ECO:0000256" key="4">
    <source>
        <dbReference type="ARBA" id="ARBA00022676"/>
    </source>
</evidence>
<evidence type="ECO:0000256" key="2">
    <source>
        <dbReference type="ARBA" id="ARBA00022645"/>
    </source>
</evidence>
<keyword evidence="10 17" id="KW-1133">Transmembrane helix</keyword>
<organism evidence="20 21">
    <name type="scientific">Lederbergia graminis</name>
    <dbReference type="NCBI Taxonomy" id="735518"/>
    <lineage>
        <taxon>Bacteria</taxon>
        <taxon>Bacillati</taxon>
        <taxon>Bacillota</taxon>
        <taxon>Bacilli</taxon>
        <taxon>Bacillales</taxon>
        <taxon>Bacillaceae</taxon>
        <taxon>Lederbergia</taxon>
    </lineage>
</organism>
<dbReference type="InterPro" id="IPR023346">
    <property type="entry name" value="Lysozyme-like_dom_sf"/>
</dbReference>
<keyword evidence="1" id="KW-1003">Cell membrane</keyword>
<dbReference type="InterPro" id="IPR001264">
    <property type="entry name" value="Glyco_trans_51"/>
</dbReference>
<feature type="compositionally biased region" description="Low complexity" evidence="16">
    <location>
        <begin position="932"/>
        <end position="957"/>
    </location>
</feature>
<dbReference type="Pfam" id="PF00905">
    <property type="entry name" value="Transpeptidase"/>
    <property type="match status" value="1"/>
</dbReference>
<dbReference type="Proteomes" id="UP001596147">
    <property type="component" value="Unassembled WGS sequence"/>
</dbReference>
<accession>A0ABW0LEX2</accession>
<feature type="compositionally biased region" description="Basic and acidic residues" evidence="16">
    <location>
        <begin position="958"/>
        <end position="969"/>
    </location>
</feature>
<gene>
    <name evidence="20" type="ORF">ACFPM4_06620</name>
</gene>
<evidence type="ECO:0000256" key="3">
    <source>
        <dbReference type="ARBA" id="ARBA00022670"/>
    </source>
</evidence>